<keyword evidence="3" id="KW-0238">DNA-binding</keyword>
<feature type="compositionally biased region" description="Basic and acidic residues" evidence="5">
    <location>
        <begin position="294"/>
        <end position="311"/>
    </location>
</feature>
<evidence type="ECO:0000256" key="1">
    <source>
        <dbReference type="ARBA" id="ARBA00009437"/>
    </source>
</evidence>
<evidence type="ECO:0000259" key="6">
    <source>
        <dbReference type="PROSITE" id="PS50931"/>
    </source>
</evidence>
<reference evidence="7 8" key="1">
    <citation type="submission" date="2019-08" db="EMBL/GenBank/DDBJ databases">
        <authorList>
            <person name="Dhanesh K."/>
            <person name="Kumar G."/>
            <person name="Sasikala C."/>
            <person name="Venkata Ramana C."/>
        </authorList>
    </citation>
    <scope>NUCLEOTIDE SEQUENCE [LARGE SCALE GENOMIC DNA]</scope>
    <source>
        <strain evidence="7 8">JC645</strain>
    </source>
</reference>
<dbReference type="CDD" id="cd05466">
    <property type="entry name" value="PBP2_LTTR_substrate"/>
    <property type="match status" value="1"/>
</dbReference>
<comment type="similarity">
    <text evidence="1">Belongs to the LysR transcriptional regulatory family.</text>
</comment>
<dbReference type="Proteomes" id="UP000324479">
    <property type="component" value="Unassembled WGS sequence"/>
</dbReference>
<evidence type="ECO:0000256" key="4">
    <source>
        <dbReference type="ARBA" id="ARBA00023163"/>
    </source>
</evidence>
<keyword evidence="8" id="KW-1185">Reference proteome</keyword>
<evidence type="ECO:0000256" key="5">
    <source>
        <dbReference type="SAM" id="MobiDB-lite"/>
    </source>
</evidence>
<dbReference type="FunFam" id="1.10.10.10:FF:000001">
    <property type="entry name" value="LysR family transcriptional regulator"/>
    <property type="match status" value="1"/>
</dbReference>
<keyword evidence="4" id="KW-0804">Transcription</keyword>
<organism evidence="7 8">
    <name type="scientific">Roseiconus nitratireducens</name>
    <dbReference type="NCBI Taxonomy" id="2605748"/>
    <lineage>
        <taxon>Bacteria</taxon>
        <taxon>Pseudomonadati</taxon>
        <taxon>Planctomycetota</taxon>
        <taxon>Planctomycetia</taxon>
        <taxon>Pirellulales</taxon>
        <taxon>Pirellulaceae</taxon>
        <taxon>Roseiconus</taxon>
    </lineage>
</organism>
<dbReference type="GO" id="GO:0005829">
    <property type="term" value="C:cytosol"/>
    <property type="evidence" value="ECO:0007669"/>
    <property type="project" value="TreeGrafter"/>
</dbReference>
<evidence type="ECO:0000313" key="7">
    <source>
        <dbReference type="EMBL" id="KAA5546040.1"/>
    </source>
</evidence>
<protein>
    <submittedName>
        <fullName evidence="7">LysR family transcriptional regulator</fullName>
    </submittedName>
</protein>
<dbReference type="InterPro" id="IPR036388">
    <property type="entry name" value="WH-like_DNA-bd_sf"/>
</dbReference>
<evidence type="ECO:0000256" key="3">
    <source>
        <dbReference type="ARBA" id="ARBA00023125"/>
    </source>
</evidence>
<name>A0A5M6DII0_9BACT</name>
<dbReference type="AlphaFoldDB" id="A0A5M6DII0"/>
<sequence>MQLRSLEIFCDVAKLRSFSKAADARGVSQSAVSQTVQHLEESLGTQLIDRSSRPLSLTRAGQTYFRGLQSVLAKYHQLEREVITAGHRVSGPLHVAAIYSVGLSYLPDAKEEFARVYPEVDVRVDYGRNEDVIERLLGGEVELGLVSFPKSTKQIVAVPWQKEPMRLVCSAKHPLAKRNEVSLSDLDGLEMVGFDSSLELRRSIDQHLKRAGVRVDFRTEFDNADSIVRAIQANDGAGFLPEAAVRRETAAGALRVVACRGLSMIRPLGIIFRRSGRPSRAGHEFGSLLLGRPLDPERDKKSKPGEAKPDVSDAAIETGTSVIA</sequence>
<dbReference type="InterPro" id="IPR050950">
    <property type="entry name" value="HTH-type_LysR_regulators"/>
</dbReference>
<dbReference type="RefSeq" id="WP_150075044.1">
    <property type="nucleotide sequence ID" value="NZ_VWOX01000002.1"/>
</dbReference>
<dbReference type="SUPFAM" id="SSF46785">
    <property type="entry name" value="Winged helix' DNA-binding domain"/>
    <property type="match status" value="1"/>
</dbReference>
<gene>
    <name evidence="7" type="ORF">FYK55_03815</name>
</gene>
<dbReference type="Pfam" id="PF03466">
    <property type="entry name" value="LysR_substrate"/>
    <property type="match status" value="1"/>
</dbReference>
<dbReference type="PANTHER" id="PTHR30419">
    <property type="entry name" value="HTH-TYPE TRANSCRIPTIONAL REGULATOR YBHD"/>
    <property type="match status" value="1"/>
</dbReference>
<dbReference type="GO" id="GO:0003700">
    <property type="term" value="F:DNA-binding transcription factor activity"/>
    <property type="evidence" value="ECO:0007669"/>
    <property type="project" value="InterPro"/>
</dbReference>
<dbReference type="InterPro" id="IPR000847">
    <property type="entry name" value="LysR_HTH_N"/>
</dbReference>
<dbReference type="EMBL" id="VWOX01000002">
    <property type="protein sequence ID" value="KAA5546040.1"/>
    <property type="molecule type" value="Genomic_DNA"/>
</dbReference>
<dbReference type="SUPFAM" id="SSF53850">
    <property type="entry name" value="Periplasmic binding protein-like II"/>
    <property type="match status" value="1"/>
</dbReference>
<evidence type="ECO:0000313" key="8">
    <source>
        <dbReference type="Proteomes" id="UP000324479"/>
    </source>
</evidence>
<dbReference type="Gene3D" id="1.10.10.10">
    <property type="entry name" value="Winged helix-like DNA-binding domain superfamily/Winged helix DNA-binding domain"/>
    <property type="match status" value="1"/>
</dbReference>
<dbReference type="PANTHER" id="PTHR30419:SF8">
    <property type="entry name" value="NITROGEN ASSIMILATION TRANSCRIPTIONAL ACTIVATOR-RELATED"/>
    <property type="match status" value="1"/>
</dbReference>
<proteinExistence type="inferred from homology"/>
<feature type="region of interest" description="Disordered" evidence="5">
    <location>
        <begin position="277"/>
        <end position="324"/>
    </location>
</feature>
<accession>A0A5M6DII0</accession>
<dbReference type="PRINTS" id="PR00039">
    <property type="entry name" value="HTHLYSR"/>
</dbReference>
<dbReference type="InterPro" id="IPR036390">
    <property type="entry name" value="WH_DNA-bd_sf"/>
</dbReference>
<dbReference type="Gene3D" id="3.40.190.10">
    <property type="entry name" value="Periplasmic binding protein-like II"/>
    <property type="match status" value="2"/>
</dbReference>
<dbReference type="GO" id="GO:0003677">
    <property type="term" value="F:DNA binding"/>
    <property type="evidence" value="ECO:0007669"/>
    <property type="project" value="UniProtKB-KW"/>
</dbReference>
<comment type="caution">
    <text evidence="7">The sequence shown here is derived from an EMBL/GenBank/DDBJ whole genome shotgun (WGS) entry which is preliminary data.</text>
</comment>
<evidence type="ECO:0000256" key="2">
    <source>
        <dbReference type="ARBA" id="ARBA00023015"/>
    </source>
</evidence>
<dbReference type="PROSITE" id="PS50931">
    <property type="entry name" value="HTH_LYSR"/>
    <property type="match status" value="1"/>
</dbReference>
<dbReference type="Pfam" id="PF00126">
    <property type="entry name" value="HTH_1"/>
    <property type="match status" value="1"/>
</dbReference>
<keyword evidence="2" id="KW-0805">Transcription regulation</keyword>
<feature type="domain" description="HTH lysR-type" evidence="6">
    <location>
        <begin position="1"/>
        <end position="58"/>
    </location>
</feature>
<dbReference type="InterPro" id="IPR005119">
    <property type="entry name" value="LysR_subst-bd"/>
</dbReference>